<dbReference type="InterPro" id="IPR005467">
    <property type="entry name" value="His_kinase_dom"/>
</dbReference>
<dbReference type="PANTHER" id="PTHR10098">
    <property type="entry name" value="RAPSYN-RELATED"/>
    <property type="match status" value="1"/>
</dbReference>
<dbReference type="CDD" id="cd00082">
    <property type="entry name" value="HisKA"/>
    <property type="match status" value="1"/>
</dbReference>
<dbReference type="Pfam" id="PF13181">
    <property type="entry name" value="TPR_8"/>
    <property type="match status" value="1"/>
</dbReference>
<keyword evidence="6" id="KW-1185">Reference proteome</keyword>
<evidence type="ECO:0000256" key="3">
    <source>
        <dbReference type="SAM" id="Coils"/>
    </source>
</evidence>
<dbReference type="Gene3D" id="1.25.40.10">
    <property type="entry name" value="Tetratricopeptide repeat domain"/>
    <property type="match status" value="2"/>
</dbReference>
<dbReference type="InterPro" id="IPR036097">
    <property type="entry name" value="HisK_dim/P_sf"/>
</dbReference>
<evidence type="ECO:0000256" key="2">
    <source>
        <dbReference type="ARBA" id="ARBA00012438"/>
    </source>
</evidence>
<dbReference type="SMART" id="SM00028">
    <property type="entry name" value="TPR"/>
    <property type="match status" value="9"/>
</dbReference>
<protein>
    <recommendedName>
        <fullName evidence="2">histidine kinase</fullName>
        <ecNumber evidence="2">2.7.13.3</ecNumber>
    </recommendedName>
</protein>
<evidence type="ECO:0000256" key="1">
    <source>
        <dbReference type="ARBA" id="ARBA00000085"/>
    </source>
</evidence>
<name>A0ABU7RCS0_9BACT</name>
<dbReference type="Proteomes" id="UP001357452">
    <property type="component" value="Unassembled WGS sequence"/>
</dbReference>
<proteinExistence type="predicted"/>
<dbReference type="Gene3D" id="1.10.287.130">
    <property type="match status" value="1"/>
</dbReference>
<dbReference type="SUPFAM" id="SSF47384">
    <property type="entry name" value="Homodimeric domain of signal transducing histidine kinase"/>
    <property type="match status" value="1"/>
</dbReference>
<dbReference type="SMART" id="SM00387">
    <property type="entry name" value="HATPase_c"/>
    <property type="match status" value="1"/>
</dbReference>
<gene>
    <name evidence="5" type="ORF">V2H41_00725</name>
</gene>
<sequence length="753" mass="86049">MMRYFITVGLLFTCLFSWTQSVKKAITDSLLSTAQQYFAAFRYDSALYYYEKVLHEYRKADDKRNIATTLKGIGDAFYYQKQYNAALSALEEAIKIWKQLGAAKEIAVVQTSLGAIYMDQGNHAASRDILRQAIHTFTNLDDKNALLTAYLNLGTNDSRDGNYPMAIENYLASLKMAEALGNKKMMAYNYLNLSAANLHINELDRALENLRKSLSISGEIGDKPAMAISHLNMSLVLKSQHKFTEARRQLALAIPIFEELKDYSSLQAAQMNLGRIYEEEGDDEKALATYLAADEMMNSNATLPWLKVGNYQYIASMYNKLQQPSKARPWLEKALAIAKELNSDVVYADVYQNLSVADSLAGNYERALYNYKQHIVYKEKVFNEKNIKKAATLELQYINERKADSVKFVHQQQQLALQKEMQLASLRHEYETKQARAKSEAERQKLQQEETLKRQAIATEFKMAQLRSEQEQAQLLAHQQKQEAANKIKIQSEKNLRNLSLAGLLLIAVVGGLLFHQNQVRRKTNTTLLTLNNELDEANKIKTKFFGILSHDLRGPIVNLINFLHLQKEMPDIFDKEREAHHQKQLTESAENLLETMEAMLLWSKSQMERFAPQQKTIPVQDLFEFLQKQFHQPNINFQFHNPGQLVVRSDEDYLKTIMYNLTSNAVKALANTKNPQIVWKSHTNGNKVELSITDNGPGVHEEQLEALYNENAVVSTRHGLGLHLIRDLAKAINCRVHYQSGIEKGSVFQIIM</sequence>
<dbReference type="InterPro" id="IPR011990">
    <property type="entry name" value="TPR-like_helical_dom_sf"/>
</dbReference>
<dbReference type="SUPFAM" id="SSF55874">
    <property type="entry name" value="ATPase domain of HSP90 chaperone/DNA topoisomerase II/histidine kinase"/>
    <property type="match status" value="1"/>
</dbReference>
<dbReference type="PROSITE" id="PS50109">
    <property type="entry name" value="HIS_KIN"/>
    <property type="match status" value="1"/>
</dbReference>
<dbReference type="InterPro" id="IPR019734">
    <property type="entry name" value="TPR_rpt"/>
</dbReference>
<dbReference type="Pfam" id="PF13424">
    <property type="entry name" value="TPR_12"/>
    <property type="match status" value="3"/>
</dbReference>
<keyword evidence="3" id="KW-0175">Coiled coil</keyword>
<dbReference type="Pfam" id="PF02518">
    <property type="entry name" value="HATPase_c"/>
    <property type="match status" value="1"/>
</dbReference>
<evidence type="ECO:0000313" key="6">
    <source>
        <dbReference type="Proteomes" id="UP001357452"/>
    </source>
</evidence>
<feature type="domain" description="Histidine kinase" evidence="4">
    <location>
        <begin position="548"/>
        <end position="753"/>
    </location>
</feature>
<comment type="catalytic activity">
    <reaction evidence="1">
        <text>ATP + protein L-histidine = ADP + protein N-phospho-L-histidine.</text>
        <dbReference type="EC" id="2.7.13.3"/>
    </reaction>
</comment>
<evidence type="ECO:0000259" key="4">
    <source>
        <dbReference type="PROSITE" id="PS50109"/>
    </source>
</evidence>
<dbReference type="EC" id="2.7.13.3" evidence="2"/>
<dbReference type="InterPro" id="IPR036890">
    <property type="entry name" value="HATPase_C_sf"/>
</dbReference>
<dbReference type="RefSeq" id="WP_330973192.1">
    <property type="nucleotide sequence ID" value="NZ_JAZGLY010000001.1"/>
</dbReference>
<dbReference type="EMBL" id="JAZGLY010000001">
    <property type="protein sequence ID" value="MEE6185784.1"/>
    <property type="molecule type" value="Genomic_DNA"/>
</dbReference>
<organism evidence="5 6">
    <name type="scientific">Niabella digestorum</name>
    <dbReference type="NCBI Taxonomy" id="3117701"/>
    <lineage>
        <taxon>Bacteria</taxon>
        <taxon>Pseudomonadati</taxon>
        <taxon>Bacteroidota</taxon>
        <taxon>Chitinophagia</taxon>
        <taxon>Chitinophagales</taxon>
        <taxon>Chitinophagaceae</taxon>
        <taxon>Niabella</taxon>
    </lineage>
</organism>
<reference evidence="5 6" key="1">
    <citation type="submission" date="2024-01" db="EMBL/GenBank/DDBJ databases">
        <title>Niabella digestum sp. nov., isolated from waste digestion system.</title>
        <authorList>
            <person name="Zhang L."/>
        </authorList>
    </citation>
    <scope>NUCLEOTIDE SEQUENCE [LARGE SCALE GENOMIC DNA]</scope>
    <source>
        <strain evidence="5 6">A18</strain>
    </source>
</reference>
<dbReference type="InterPro" id="IPR003661">
    <property type="entry name" value="HisK_dim/P_dom"/>
</dbReference>
<dbReference type="InterPro" id="IPR003594">
    <property type="entry name" value="HATPase_dom"/>
</dbReference>
<dbReference type="Gene3D" id="3.30.565.10">
    <property type="entry name" value="Histidine kinase-like ATPase, C-terminal domain"/>
    <property type="match status" value="1"/>
</dbReference>
<comment type="caution">
    <text evidence="5">The sequence shown here is derived from an EMBL/GenBank/DDBJ whole genome shotgun (WGS) entry which is preliminary data.</text>
</comment>
<evidence type="ECO:0000313" key="5">
    <source>
        <dbReference type="EMBL" id="MEE6185784.1"/>
    </source>
</evidence>
<dbReference type="SUPFAM" id="SSF48452">
    <property type="entry name" value="TPR-like"/>
    <property type="match status" value="3"/>
</dbReference>
<feature type="coiled-coil region" evidence="3">
    <location>
        <begin position="423"/>
        <end position="483"/>
    </location>
</feature>
<accession>A0ABU7RCS0</accession>